<reference evidence="1" key="1">
    <citation type="submission" date="2019-11" db="EMBL/GenBank/DDBJ databases">
        <title>Nori genome reveals adaptations in red seaweeds to the harsh intertidal environment.</title>
        <authorList>
            <person name="Wang D."/>
            <person name="Mao Y."/>
        </authorList>
    </citation>
    <scope>NUCLEOTIDE SEQUENCE</scope>
    <source>
        <tissue evidence="1">Gametophyte</tissue>
    </source>
</reference>
<dbReference type="EMBL" id="CM020619">
    <property type="protein sequence ID" value="KAK1865493.1"/>
    <property type="molecule type" value="Genomic_DNA"/>
</dbReference>
<sequence length="411" mass="42395">MPLKSIRGNVWGVTTAAIPVELRLEADGLPNRDTLSLSDPFAVVSSTHFGGGYVEIGRTETVWDELSPRWAAALPLQYVPGVNATALRVDVYDLDSADGEDLDKQDFLAVPPVYRRGVMIARSLAAPLMVVERSRPSGTAFSVLYHTAALDREAFAATGSGHFRPVTFAAAALHNGDRRRRLRFSFHDYHMRKANMRIAEATLTYEELLTAATTTAWPLKSAESPSMTVGTFTVTAVRRVGGKGGVGGERGVLPAGDKTSALIDAVGDATDITDAAELDVHVEWAALASSNFAGGTVSVGKAAAPAPSDADAGAASVGGNGGDGGGLGVAPTDVEQSSSWGPRSFGAARRASRRSAAAILGDHHSAAPAVGAALLSPVVGAGAPTGAFASHAPMGSDGSLSSKLRKSMALH</sequence>
<name>A0ACC3C5W7_PYRYE</name>
<accession>A0ACC3C5W7</accession>
<proteinExistence type="predicted"/>
<evidence type="ECO:0000313" key="2">
    <source>
        <dbReference type="Proteomes" id="UP000798662"/>
    </source>
</evidence>
<gene>
    <name evidence="1" type="ORF">I4F81_008024</name>
</gene>
<dbReference type="Proteomes" id="UP000798662">
    <property type="component" value="Chromosome 2"/>
</dbReference>
<comment type="caution">
    <text evidence="1">The sequence shown here is derived from an EMBL/GenBank/DDBJ whole genome shotgun (WGS) entry which is preliminary data.</text>
</comment>
<protein>
    <submittedName>
        <fullName evidence="1">Uncharacterized protein</fullName>
    </submittedName>
</protein>
<keyword evidence="2" id="KW-1185">Reference proteome</keyword>
<organism evidence="1 2">
    <name type="scientific">Pyropia yezoensis</name>
    <name type="common">Susabi-nori</name>
    <name type="synonym">Porphyra yezoensis</name>
    <dbReference type="NCBI Taxonomy" id="2788"/>
    <lineage>
        <taxon>Eukaryota</taxon>
        <taxon>Rhodophyta</taxon>
        <taxon>Bangiophyceae</taxon>
        <taxon>Bangiales</taxon>
        <taxon>Bangiaceae</taxon>
        <taxon>Pyropia</taxon>
    </lineage>
</organism>
<evidence type="ECO:0000313" key="1">
    <source>
        <dbReference type="EMBL" id="KAK1865493.1"/>
    </source>
</evidence>